<organism evidence="2">
    <name type="scientific">viral metagenome</name>
    <dbReference type="NCBI Taxonomy" id="1070528"/>
    <lineage>
        <taxon>unclassified sequences</taxon>
        <taxon>metagenomes</taxon>
        <taxon>organismal metagenomes</taxon>
    </lineage>
</organism>
<accession>A0A6C0JVD2</accession>
<feature type="transmembrane region" description="Helical" evidence="1">
    <location>
        <begin position="31"/>
        <end position="54"/>
    </location>
</feature>
<proteinExistence type="predicted"/>
<keyword evidence="1" id="KW-0812">Transmembrane</keyword>
<protein>
    <submittedName>
        <fullName evidence="2">Uncharacterized protein</fullName>
    </submittedName>
</protein>
<keyword evidence="1" id="KW-0472">Membrane</keyword>
<reference evidence="2" key="1">
    <citation type="journal article" date="2020" name="Nature">
        <title>Giant virus diversity and host interactions through global metagenomics.</title>
        <authorList>
            <person name="Schulz F."/>
            <person name="Roux S."/>
            <person name="Paez-Espino D."/>
            <person name="Jungbluth S."/>
            <person name="Walsh D.A."/>
            <person name="Denef V.J."/>
            <person name="McMahon K.D."/>
            <person name="Konstantinidis K.T."/>
            <person name="Eloe-Fadrosh E.A."/>
            <person name="Kyrpides N.C."/>
            <person name="Woyke T."/>
        </authorList>
    </citation>
    <scope>NUCLEOTIDE SEQUENCE</scope>
    <source>
        <strain evidence="2">GVMAG-S-1064190-84</strain>
    </source>
</reference>
<evidence type="ECO:0000256" key="1">
    <source>
        <dbReference type="SAM" id="Phobius"/>
    </source>
</evidence>
<name>A0A6C0JVD2_9ZZZZ</name>
<keyword evidence="1" id="KW-1133">Transmembrane helix</keyword>
<dbReference type="AlphaFoldDB" id="A0A6C0JVD2"/>
<evidence type="ECO:0000313" key="2">
    <source>
        <dbReference type="EMBL" id="QHU08881.1"/>
    </source>
</evidence>
<sequence length="72" mass="8338">MFIMFSTIVVCVSILIMLIITQENISLPKSLELLILILMFSSIIVIESGFEYLLDYDSLQLEFKEYKLAQTK</sequence>
<dbReference type="EMBL" id="MN740699">
    <property type="protein sequence ID" value="QHU08881.1"/>
    <property type="molecule type" value="Genomic_DNA"/>
</dbReference>